<keyword evidence="1" id="KW-0805">Transcription regulation</keyword>
<dbReference type="PANTHER" id="PTHR24567:SF28">
    <property type="entry name" value="LISTERIOLYSIN REGULATORY PROTEIN"/>
    <property type="match status" value="1"/>
</dbReference>
<dbReference type="SUPFAM" id="SSF46785">
    <property type="entry name" value="Winged helix' DNA-binding domain"/>
    <property type="match status" value="1"/>
</dbReference>
<proteinExistence type="predicted"/>
<dbReference type="InterPro" id="IPR050397">
    <property type="entry name" value="Env_Response_Regulators"/>
</dbReference>
<feature type="domain" description="HTH crp-type" evidence="5">
    <location>
        <begin position="154"/>
        <end position="228"/>
    </location>
</feature>
<dbReference type="STRING" id="883114.HMPREF9709_00205"/>
<dbReference type="Pfam" id="PF13545">
    <property type="entry name" value="HTH_Crp_2"/>
    <property type="match status" value="1"/>
</dbReference>
<evidence type="ECO:0000256" key="2">
    <source>
        <dbReference type="ARBA" id="ARBA00023125"/>
    </source>
</evidence>
<feature type="domain" description="Cyclic nucleotide-binding" evidence="4">
    <location>
        <begin position="20"/>
        <end position="140"/>
    </location>
</feature>
<comment type="caution">
    <text evidence="6">The sequence shown here is derived from an EMBL/GenBank/DDBJ whole genome shotgun (WGS) entry which is preliminary data.</text>
</comment>
<dbReference type="eggNOG" id="COG0664">
    <property type="taxonomic scope" value="Bacteria"/>
</dbReference>
<dbReference type="InterPro" id="IPR000595">
    <property type="entry name" value="cNMP-bd_dom"/>
</dbReference>
<dbReference type="InterPro" id="IPR014710">
    <property type="entry name" value="RmlC-like_jellyroll"/>
</dbReference>
<dbReference type="GO" id="GO:0003677">
    <property type="term" value="F:DNA binding"/>
    <property type="evidence" value="ECO:0007669"/>
    <property type="project" value="UniProtKB-KW"/>
</dbReference>
<evidence type="ECO:0000313" key="6">
    <source>
        <dbReference type="EMBL" id="EHR35846.1"/>
    </source>
</evidence>
<dbReference type="Proteomes" id="UP000004191">
    <property type="component" value="Unassembled WGS sequence"/>
</dbReference>
<dbReference type="SMART" id="SM00419">
    <property type="entry name" value="HTH_CRP"/>
    <property type="match status" value="1"/>
</dbReference>
<dbReference type="SMART" id="SM00100">
    <property type="entry name" value="cNMP"/>
    <property type="match status" value="1"/>
</dbReference>
<dbReference type="AlphaFoldDB" id="H3NLJ4"/>
<dbReference type="InterPro" id="IPR036390">
    <property type="entry name" value="WH_DNA-bd_sf"/>
</dbReference>
<organism evidence="6 7">
    <name type="scientific">Helcococcus kunzii ATCC 51366</name>
    <dbReference type="NCBI Taxonomy" id="883114"/>
    <lineage>
        <taxon>Bacteria</taxon>
        <taxon>Bacillati</taxon>
        <taxon>Bacillota</taxon>
        <taxon>Tissierellia</taxon>
        <taxon>Tissierellales</taxon>
        <taxon>Peptoniphilaceae</taxon>
        <taxon>Helcococcus</taxon>
    </lineage>
</organism>
<dbReference type="Gene3D" id="2.60.120.10">
    <property type="entry name" value="Jelly Rolls"/>
    <property type="match status" value="1"/>
</dbReference>
<dbReference type="RefSeq" id="WP_005397089.1">
    <property type="nucleotide sequence ID" value="NZ_JH601088.1"/>
</dbReference>
<evidence type="ECO:0008006" key="8">
    <source>
        <dbReference type="Google" id="ProtNLM"/>
    </source>
</evidence>
<sequence length="237" mass="27305">MKYKRELFNGEQFNYRKVPLLQSLSEDDFQKMKSNLIIHEYQKGETVFRSHDPANKMFIVLEGQLKISKIMSDGKEQILYIYTAGDFVGGHNILSGDMYEYSAYALVKTAVLTITENDVMHILRNNNQFLITVLEQSYERIRKAETLIDRLSIISTDAKVAKLLKTLISLYGTEKENGILIKYNITQEELGSLSGISRETMSRKLNQFEEEGILKIVSRGKIIVYKPDELENILFNS</sequence>
<dbReference type="PROSITE" id="PS51063">
    <property type="entry name" value="HTH_CRP_2"/>
    <property type="match status" value="1"/>
</dbReference>
<dbReference type="PRINTS" id="PR00034">
    <property type="entry name" value="HTHCRP"/>
</dbReference>
<reference evidence="6 7" key="1">
    <citation type="submission" date="2012-01" db="EMBL/GenBank/DDBJ databases">
        <title>The Genome Sequence of Helcococcus kunzii ATCC 51366.</title>
        <authorList>
            <consortium name="The Broad Institute Genome Sequencing Platform"/>
            <person name="Earl A."/>
            <person name="Ward D."/>
            <person name="Feldgarden M."/>
            <person name="Gevers D."/>
            <person name="Huys G."/>
            <person name="Young S.K."/>
            <person name="Zeng Q."/>
            <person name="Gargeya S."/>
            <person name="Fitzgerald M."/>
            <person name="Haas B."/>
            <person name="Abouelleil A."/>
            <person name="Alvarado L."/>
            <person name="Arachchi H.M."/>
            <person name="Berlin A."/>
            <person name="Chapman S.B."/>
            <person name="Gearin G."/>
            <person name="Goldberg J."/>
            <person name="Griggs A."/>
            <person name="Gujja S."/>
            <person name="Hansen M."/>
            <person name="Heiman D."/>
            <person name="Howarth C."/>
            <person name="Larimer J."/>
            <person name="Lui A."/>
            <person name="MacDonald P.J.P."/>
            <person name="McCowen C."/>
            <person name="Montmayeur A."/>
            <person name="Murphy C."/>
            <person name="Neiman D."/>
            <person name="Pearson M."/>
            <person name="Priest M."/>
            <person name="Roberts A."/>
            <person name="Saif S."/>
            <person name="Shea T."/>
            <person name="Sisk P."/>
            <person name="Stolte C."/>
            <person name="Sykes S."/>
            <person name="Wortman J."/>
            <person name="Nusbaum C."/>
            <person name="Birren B."/>
        </authorList>
    </citation>
    <scope>NUCLEOTIDE SEQUENCE [LARGE SCALE GENOMIC DNA]</scope>
    <source>
        <strain evidence="6 7">ATCC 51366</strain>
    </source>
</reference>
<dbReference type="SUPFAM" id="SSF51206">
    <property type="entry name" value="cAMP-binding domain-like"/>
    <property type="match status" value="1"/>
</dbReference>
<dbReference type="PANTHER" id="PTHR24567">
    <property type="entry name" value="CRP FAMILY TRANSCRIPTIONAL REGULATORY PROTEIN"/>
    <property type="match status" value="1"/>
</dbReference>
<dbReference type="HOGENOM" id="CLU_075053_3_2_9"/>
<keyword evidence="7" id="KW-1185">Reference proteome</keyword>
<evidence type="ECO:0000256" key="1">
    <source>
        <dbReference type="ARBA" id="ARBA00023015"/>
    </source>
</evidence>
<accession>H3NLJ4</accession>
<dbReference type="OrthoDB" id="9798104at2"/>
<evidence type="ECO:0000259" key="5">
    <source>
        <dbReference type="PROSITE" id="PS51063"/>
    </source>
</evidence>
<name>H3NLJ4_9FIRM</name>
<dbReference type="GO" id="GO:0003700">
    <property type="term" value="F:DNA-binding transcription factor activity"/>
    <property type="evidence" value="ECO:0007669"/>
    <property type="project" value="TreeGrafter"/>
</dbReference>
<dbReference type="CDD" id="cd00038">
    <property type="entry name" value="CAP_ED"/>
    <property type="match status" value="1"/>
</dbReference>
<evidence type="ECO:0000259" key="4">
    <source>
        <dbReference type="PROSITE" id="PS50042"/>
    </source>
</evidence>
<dbReference type="InterPro" id="IPR036388">
    <property type="entry name" value="WH-like_DNA-bd_sf"/>
</dbReference>
<dbReference type="Pfam" id="PF00027">
    <property type="entry name" value="cNMP_binding"/>
    <property type="match status" value="1"/>
</dbReference>
<keyword evidence="2" id="KW-0238">DNA-binding</keyword>
<evidence type="ECO:0000256" key="3">
    <source>
        <dbReference type="ARBA" id="ARBA00023163"/>
    </source>
</evidence>
<evidence type="ECO:0000313" key="7">
    <source>
        <dbReference type="Proteomes" id="UP000004191"/>
    </source>
</evidence>
<dbReference type="Gene3D" id="1.10.10.10">
    <property type="entry name" value="Winged helix-like DNA-binding domain superfamily/Winged helix DNA-binding domain"/>
    <property type="match status" value="1"/>
</dbReference>
<dbReference type="EMBL" id="AGEI01000006">
    <property type="protein sequence ID" value="EHR35846.1"/>
    <property type="molecule type" value="Genomic_DNA"/>
</dbReference>
<protein>
    <recommendedName>
        <fullName evidence="8">Cyclic nucleotide-binding domain-containing protein</fullName>
    </recommendedName>
</protein>
<keyword evidence="3" id="KW-0804">Transcription</keyword>
<dbReference type="InterPro" id="IPR018490">
    <property type="entry name" value="cNMP-bd_dom_sf"/>
</dbReference>
<dbReference type="GeneID" id="96998230"/>
<dbReference type="PROSITE" id="PS50042">
    <property type="entry name" value="CNMP_BINDING_3"/>
    <property type="match status" value="1"/>
</dbReference>
<gene>
    <name evidence="6" type="ORF">HMPREF9709_00205</name>
</gene>
<dbReference type="InterPro" id="IPR012318">
    <property type="entry name" value="HTH_CRP"/>
</dbReference>
<dbReference type="GO" id="GO:0005829">
    <property type="term" value="C:cytosol"/>
    <property type="evidence" value="ECO:0007669"/>
    <property type="project" value="TreeGrafter"/>
</dbReference>